<sequence>MCVYNADKPSALREAIDSMLLQTHTKTDIFIYIDGEIKADLKLVLDEYDKANNKIHLYYNAINKGLAFGLNSLISEVLNTGKYHFIARMDSDDISYNSRIEEQVLFFRKNPQISVLGTGCLEFGASFALDSKILPARHETLKSFSVSRCPFIHPSVMFRVAVFEEGNRYPTDTALTEDMALWFELLAKGYNFANLDVVLLKYRLNEDTLKRRKGFSKCYSEIKLRFKYMYLLNECSLKNSLLILSRVFFHLAPTPIIALAYKKLR</sequence>
<feature type="domain" description="Glycosyltransferase 2-like" evidence="4">
    <location>
        <begin position="1"/>
        <end position="119"/>
    </location>
</feature>
<dbReference type="InterPro" id="IPR001173">
    <property type="entry name" value="Glyco_trans_2-like"/>
</dbReference>
<evidence type="ECO:0000256" key="1">
    <source>
        <dbReference type="ARBA" id="ARBA00006739"/>
    </source>
</evidence>
<evidence type="ECO:0000313" key="5">
    <source>
        <dbReference type="EMBL" id="KAA1162161.1"/>
    </source>
</evidence>
<dbReference type="Proteomes" id="UP000324162">
    <property type="component" value="Unassembled WGS sequence"/>
</dbReference>
<evidence type="ECO:0000259" key="4">
    <source>
        <dbReference type="Pfam" id="PF00535"/>
    </source>
</evidence>
<comment type="similarity">
    <text evidence="1">Belongs to the glycosyltransferase 2 family.</text>
</comment>
<comment type="caution">
    <text evidence="5">The sequence shown here is derived from an EMBL/GenBank/DDBJ whole genome shotgun (WGS) entry which is preliminary data.</text>
</comment>
<dbReference type="Pfam" id="PF00535">
    <property type="entry name" value="Glycos_transf_2"/>
    <property type="match status" value="1"/>
</dbReference>
<dbReference type="InterPro" id="IPR050834">
    <property type="entry name" value="Glycosyltransf_2"/>
</dbReference>
<evidence type="ECO:0000256" key="3">
    <source>
        <dbReference type="ARBA" id="ARBA00022679"/>
    </source>
</evidence>
<evidence type="ECO:0000313" key="6">
    <source>
        <dbReference type="Proteomes" id="UP000324162"/>
    </source>
</evidence>
<dbReference type="AlphaFoldDB" id="A0AB73BJ38"/>
<dbReference type="Gene3D" id="3.90.550.10">
    <property type="entry name" value="Spore Coat Polysaccharide Biosynthesis Protein SpsA, Chain A"/>
    <property type="match status" value="1"/>
</dbReference>
<accession>A0AB73BJ38</accession>
<name>A0AB73BJ38_9GAMM</name>
<keyword evidence="2" id="KW-0328">Glycosyltransferase</keyword>
<dbReference type="GO" id="GO:0016757">
    <property type="term" value="F:glycosyltransferase activity"/>
    <property type="evidence" value="ECO:0007669"/>
    <property type="project" value="UniProtKB-KW"/>
</dbReference>
<keyword evidence="3" id="KW-0808">Transferase</keyword>
<dbReference type="EMBL" id="SEUK01000045">
    <property type="protein sequence ID" value="KAA1162161.1"/>
    <property type="molecule type" value="Genomic_DNA"/>
</dbReference>
<gene>
    <name evidence="5" type="ORF">EU508_06355</name>
</gene>
<dbReference type="InterPro" id="IPR029044">
    <property type="entry name" value="Nucleotide-diphossugar_trans"/>
</dbReference>
<dbReference type="PANTHER" id="PTHR43685:SF5">
    <property type="entry name" value="GLYCOSYLTRANSFERASE EPSE-RELATED"/>
    <property type="match status" value="1"/>
</dbReference>
<dbReference type="SUPFAM" id="SSF53448">
    <property type="entry name" value="Nucleotide-diphospho-sugar transferases"/>
    <property type="match status" value="1"/>
</dbReference>
<protein>
    <submittedName>
        <fullName evidence="5">Glycosyltransferase</fullName>
    </submittedName>
</protein>
<dbReference type="PANTHER" id="PTHR43685">
    <property type="entry name" value="GLYCOSYLTRANSFERASE"/>
    <property type="match status" value="1"/>
</dbReference>
<proteinExistence type="inferred from homology"/>
<organism evidence="5 6">
    <name type="scientific">Pseudoalteromonas fuliginea</name>
    <dbReference type="NCBI Taxonomy" id="1872678"/>
    <lineage>
        <taxon>Bacteria</taxon>
        <taxon>Pseudomonadati</taxon>
        <taxon>Pseudomonadota</taxon>
        <taxon>Gammaproteobacteria</taxon>
        <taxon>Alteromonadales</taxon>
        <taxon>Pseudoalteromonadaceae</taxon>
        <taxon>Pseudoalteromonas</taxon>
    </lineage>
</organism>
<evidence type="ECO:0000256" key="2">
    <source>
        <dbReference type="ARBA" id="ARBA00022676"/>
    </source>
</evidence>
<reference evidence="5 6" key="1">
    <citation type="submission" date="2019-01" db="EMBL/GenBank/DDBJ databases">
        <title>Genome sequences of marine Pseudoalteromonas species.</title>
        <authorList>
            <person name="Boraston A.B."/>
            <person name="Hehemann J.-H."/>
            <person name="Vickers C.J."/>
            <person name="Salama-Alber O."/>
            <person name="Abe K."/>
            <person name="Hettle A.J."/>
        </authorList>
    </citation>
    <scope>NUCLEOTIDE SEQUENCE [LARGE SCALE GENOMIC DNA]</scope>
    <source>
        <strain evidence="5 6">PS42</strain>
    </source>
</reference>